<dbReference type="eggNOG" id="KOG0725">
    <property type="taxonomic scope" value="Eukaryota"/>
</dbReference>
<gene>
    <name evidence="4" type="ORF">SS1G_05637</name>
</gene>
<dbReference type="KEGG" id="ssl:SS1G_05637"/>
<protein>
    <submittedName>
        <fullName evidence="4">Uncharacterized protein</fullName>
    </submittedName>
</protein>
<proteinExistence type="inferred from homology"/>
<evidence type="ECO:0000256" key="3">
    <source>
        <dbReference type="ARBA" id="ARBA00023002"/>
    </source>
</evidence>
<reference evidence="5" key="1">
    <citation type="journal article" date="2011" name="PLoS Genet.">
        <title>Genomic analysis of the necrotrophic fungal pathogens Sclerotinia sclerotiorum and Botrytis cinerea.</title>
        <authorList>
            <person name="Amselem J."/>
            <person name="Cuomo C.A."/>
            <person name="van Kan J.A."/>
            <person name="Viaud M."/>
            <person name="Benito E.P."/>
            <person name="Couloux A."/>
            <person name="Coutinho P.M."/>
            <person name="de Vries R.P."/>
            <person name="Dyer P.S."/>
            <person name="Fillinger S."/>
            <person name="Fournier E."/>
            <person name="Gout L."/>
            <person name="Hahn M."/>
            <person name="Kohn L."/>
            <person name="Lapalu N."/>
            <person name="Plummer K.M."/>
            <person name="Pradier J.M."/>
            <person name="Quevillon E."/>
            <person name="Sharon A."/>
            <person name="Simon A."/>
            <person name="ten Have A."/>
            <person name="Tudzynski B."/>
            <person name="Tudzynski P."/>
            <person name="Wincker P."/>
            <person name="Andrew M."/>
            <person name="Anthouard V."/>
            <person name="Beever R.E."/>
            <person name="Beffa R."/>
            <person name="Benoit I."/>
            <person name="Bouzid O."/>
            <person name="Brault B."/>
            <person name="Chen Z."/>
            <person name="Choquer M."/>
            <person name="Collemare J."/>
            <person name="Cotton P."/>
            <person name="Danchin E.G."/>
            <person name="Da Silva C."/>
            <person name="Gautier A."/>
            <person name="Giraud C."/>
            <person name="Giraud T."/>
            <person name="Gonzalez C."/>
            <person name="Grossetete S."/>
            <person name="Guldener U."/>
            <person name="Henrissat B."/>
            <person name="Howlett B.J."/>
            <person name="Kodira C."/>
            <person name="Kretschmer M."/>
            <person name="Lappartient A."/>
            <person name="Leroch M."/>
            <person name="Levis C."/>
            <person name="Mauceli E."/>
            <person name="Neuveglise C."/>
            <person name="Oeser B."/>
            <person name="Pearson M."/>
            <person name="Poulain J."/>
            <person name="Poussereau N."/>
            <person name="Quesneville H."/>
            <person name="Rascle C."/>
            <person name="Schumacher J."/>
            <person name="Segurens B."/>
            <person name="Sexton A."/>
            <person name="Silva E."/>
            <person name="Sirven C."/>
            <person name="Soanes D.M."/>
            <person name="Talbot N.J."/>
            <person name="Templeton M."/>
            <person name="Yandava C."/>
            <person name="Yarden O."/>
            <person name="Zeng Q."/>
            <person name="Rollins J.A."/>
            <person name="Lebrun M.H."/>
            <person name="Dickman M."/>
        </authorList>
    </citation>
    <scope>NUCLEOTIDE SEQUENCE [LARGE SCALE GENOMIC DNA]</scope>
    <source>
        <strain evidence="5">ATCC 18683 / 1980 / Ss-1</strain>
    </source>
</reference>
<evidence type="ECO:0000256" key="1">
    <source>
        <dbReference type="ARBA" id="ARBA00006484"/>
    </source>
</evidence>
<dbReference type="Proteomes" id="UP000001312">
    <property type="component" value="Unassembled WGS sequence"/>
</dbReference>
<dbReference type="PANTHER" id="PTHR42760:SF127">
    <property type="entry name" value="3-KETOACYL-ACYL CARRIER PROTEIN REDUCTASE-RELATED"/>
    <property type="match status" value="1"/>
</dbReference>
<dbReference type="EMBL" id="CH476627">
    <property type="protein sequence ID" value="EDO03157.1"/>
    <property type="molecule type" value="Genomic_DNA"/>
</dbReference>
<sequence length="567" mass="61766">MAVAGSACARAFVAEGVHLALTYSTSKDAIDNLLNELRHTASGKDLRISIHQVDMGSPEQISGLFQEIKRDHNGRNVDILVSNAGYGKRIVDISDIPLEEFEYTLNINLRASFLLVKGVVEGMKAQKWGRIIFISSIAAYGAGINGCHYAASKGGLTSMMKNLSLHLAEYKITVNDVAPAMIGNTGMIPNANVAPGLLDMIPLHRLGTPEECSNAVMMFAKTGYATGQNLYLDCAIKPFDLWFSNAKEKKAAMDTPTILKKYTPDLHRYETIYKHLHQNPGLSLQEDLAARMAATFLENLIGFDVRTDIGGRGLIGILENDSGLTVLLRADTDALPVKELTSLPCASTKREVDIEDGIEKYVMHACGHDMHIVWIISREANPQDAAVITVGSVIAGMTENIIADEAALKINVRNFNPGTREKVLKSIKRIVKAECDASNATKEPLFEPTSNFPFLINDESITQKLSDSFDQVFGENHIQNCAPLGGSEDFGILASEAPNKEGGKGVPSCYWLFGGTDPELIRKAQETGRMEDVPINHGPLFLPVIQPTLKTGVEILVTGALTFLKKR</sequence>
<keyword evidence="3" id="KW-0560">Oxidoreductase</keyword>
<accession>A7EJZ1</accession>
<dbReference type="RefSeq" id="XP_001592716.1">
    <property type="nucleotide sequence ID" value="XM_001592666.1"/>
</dbReference>
<dbReference type="HOGENOM" id="CLU_480722_0_0_1"/>
<dbReference type="GO" id="GO:0006592">
    <property type="term" value="P:ornithine biosynthetic process"/>
    <property type="evidence" value="ECO:0000318"/>
    <property type="project" value="GO_Central"/>
</dbReference>
<dbReference type="SUPFAM" id="SSF53187">
    <property type="entry name" value="Zn-dependent exopeptidases"/>
    <property type="match status" value="1"/>
</dbReference>
<dbReference type="InterPro" id="IPR036291">
    <property type="entry name" value="NAD(P)-bd_dom_sf"/>
</dbReference>
<dbReference type="Gene3D" id="3.40.50.720">
    <property type="entry name" value="NAD(P)-binding Rossmann-like Domain"/>
    <property type="match status" value="1"/>
</dbReference>
<dbReference type="GO" id="GO:0008777">
    <property type="term" value="F:acetylornithine deacetylase activity"/>
    <property type="evidence" value="ECO:0000318"/>
    <property type="project" value="GO_Central"/>
</dbReference>
<dbReference type="SUPFAM" id="SSF51735">
    <property type="entry name" value="NAD(P)-binding Rossmann-fold domains"/>
    <property type="match status" value="1"/>
</dbReference>
<evidence type="ECO:0000313" key="4">
    <source>
        <dbReference type="EMBL" id="EDO03157.1"/>
    </source>
</evidence>
<dbReference type="Gene3D" id="3.30.70.360">
    <property type="match status" value="1"/>
</dbReference>
<dbReference type="PRINTS" id="PR00080">
    <property type="entry name" value="SDRFAMILY"/>
</dbReference>
<keyword evidence="2" id="KW-0521">NADP</keyword>
<evidence type="ECO:0000313" key="5">
    <source>
        <dbReference type="Proteomes" id="UP000001312"/>
    </source>
</evidence>
<dbReference type="Pfam" id="PF13561">
    <property type="entry name" value="adh_short_C2"/>
    <property type="match status" value="1"/>
</dbReference>
<organism evidence="4 5">
    <name type="scientific">Sclerotinia sclerotiorum (strain ATCC 18683 / 1980 / Ss-1)</name>
    <name type="common">White mold</name>
    <name type="synonym">Whetzelinia sclerotiorum</name>
    <dbReference type="NCBI Taxonomy" id="665079"/>
    <lineage>
        <taxon>Eukaryota</taxon>
        <taxon>Fungi</taxon>
        <taxon>Dikarya</taxon>
        <taxon>Ascomycota</taxon>
        <taxon>Pezizomycotina</taxon>
        <taxon>Leotiomycetes</taxon>
        <taxon>Helotiales</taxon>
        <taxon>Sclerotiniaceae</taxon>
        <taxon>Sclerotinia</taxon>
    </lineage>
</organism>
<name>A7EJZ1_SCLS1</name>
<dbReference type="FunFam" id="3.40.50.720:FF:000173">
    <property type="entry name" value="3-oxoacyl-[acyl-carrier protein] reductase"/>
    <property type="match status" value="1"/>
</dbReference>
<dbReference type="GO" id="GO:0016491">
    <property type="term" value="F:oxidoreductase activity"/>
    <property type="evidence" value="ECO:0007669"/>
    <property type="project" value="UniProtKB-KW"/>
</dbReference>
<dbReference type="AlphaFoldDB" id="A7EJZ1"/>
<dbReference type="InterPro" id="IPR020904">
    <property type="entry name" value="Sc_DH/Rdtase_CS"/>
</dbReference>
<dbReference type="PROSITE" id="PS00061">
    <property type="entry name" value="ADH_SHORT"/>
    <property type="match status" value="1"/>
</dbReference>
<comment type="similarity">
    <text evidence="1">Belongs to the short-chain dehydrogenases/reductases (SDR) family.</text>
</comment>
<dbReference type="Gene3D" id="3.40.630.10">
    <property type="entry name" value="Zn peptidases"/>
    <property type="match status" value="2"/>
</dbReference>
<dbReference type="PRINTS" id="PR00081">
    <property type="entry name" value="GDHRDH"/>
</dbReference>
<dbReference type="GeneID" id="5489049"/>
<evidence type="ECO:0000256" key="2">
    <source>
        <dbReference type="ARBA" id="ARBA00022857"/>
    </source>
</evidence>
<keyword evidence="5" id="KW-1185">Reference proteome</keyword>
<dbReference type="CDD" id="cd05233">
    <property type="entry name" value="SDR_c"/>
    <property type="match status" value="1"/>
</dbReference>
<dbReference type="InterPro" id="IPR002347">
    <property type="entry name" value="SDR_fam"/>
</dbReference>
<dbReference type="InParanoid" id="A7EJZ1"/>
<dbReference type="PANTHER" id="PTHR42760">
    <property type="entry name" value="SHORT-CHAIN DEHYDROGENASES/REDUCTASES FAMILY MEMBER"/>
    <property type="match status" value="1"/>
</dbReference>